<keyword evidence="1" id="KW-0732">Signal</keyword>
<evidence type="ECO:0000256" key="1">
    <source>
        <dbReference type="SAM" id="SignalP"/>
    </source>
</evidence>
<evidence type="ECO:0000313" key="2">
    <source>
        <dbReference type="EMBL" id="KML60525.1"/>
    </source>
</evidence>
<proteinExistence type="predicted"/>
<dbReference type="PATRIC" id="fig|292.27.peg.1420"/>
<dbReference type="RefSeq" id="WP_048245040.1">
    <property type="nucleotide sequence ID" value="NZ_LDWR01000014.1"/>
</dbReference>
<name>A0A0J6A435_BURCE</name>
<sequence length="231" mass="24162">MFPSPSSGFIVCCASHATRAARTLASAMTLAALAACAAPHVVPADDDLPAMLRAGPAQHLDQVLTARGQTVYECRHDGEVRLWAREGDLATLVDPQRQSVGTVAPGGYFTAYDSSYVVVRADAVAQVTAGTPVWARFVARRRPGSVMRGGRFARTSMIQQVATRGGLPPDPLCDREGSTLLVPYGATYLIYSARAGSAANAATQTGRGGAMPAPWHAPVHPANGTVPIPNN</sequence>
<gene>
    <name evidence="2" type="ORF">VL15_09075</name>
</gene>
<comment type="caution">
    <text evidence="2">The sequence shown here is derived from an EMBL/GenBank/DDBJ whole genome shotgun (WGS) entry which is preliminary data.</text>
</comment>
<organism evidence="2 3">
    <name type="scientific">Burkholderia cepacia</name>
    <name type="common">Pseudomonas cepacia</name>
    <dbReference type="NCBI Taxonomy" id="292"/>
    <lineage>
        <taxon>Bacteria</taxon>
        <taxon>Pseudomonadati</taxon>
        <taxon>Pseudomonadota</taxon>
        <taxon>Betaproteobacteria</taxon>
        <taxon>Burkholderiales</taxon>
        <taxon>Burkholderiaceae</taxon>
        <taxon>Burkholderia</taxon>
        <taxon>Burkholderia cepacia complex</taxon>
    </lineage>
</organism>
<feature type="signal peptide" evidence="1">
    <location>
        <begin position="1"/>
        <end position="37"/>
    </location>
</feature>
<dbReference type="AlphaFoldDB" id="A0A0J6A435"/>
<dbReference type="InterPro" id="IPR021851">
    <property type="entry name" value="DUF3455"/>
</dbReference>
<dbReference type="EMBL" id="LDWR01000014">
    <property type="protein sequence ID" value="KML60525.1"/>
    <property type="molecule type" value="Genomic_DNA"/>
</dbReference>
<accession>A0A0J6A435</accession>
<protein>
    <recommendedName>
        <fullName evidence="4">DUF3455 domain-containing protein</fullName>
    </recommendedName>
</protein>
<dbReference type="Pfam" id="PF11937">
    <property type="entry name" value="DUF3455"/>
    <property type="match status" value="1"/>
</dbReference>
<evidence type="ECO:0008006" key="4">
    <source>
        <dbReference type="Google" id="ProtNLM"/>
    </source>
</evidence>
<feature type="chain" id="PRO_5005267858" description="DUF3455 domain-containing protein" evidence="1">
    <location>
        <begin position="38"/>
        <end position="231"/>
    </location>
</feature>
<dbReference type="Proteomes" id="UP000036338">
    <property type="component" value="Unassembled WGS sequence"/>
</dbReference>
<evidence type="ECO:0000313" key="3">
    <source>
        <dbReference type="Proteomes" id="UP000036338"/>
    </source>
</evidence>
<reference evidence="2 3" key="1">
    <citation type="submission" date="2015-05" db="EMBL/GenBank/DDBJ databases">
        <title>Draft genome of Burkholderia cepacia LK29.</title>
        <authorList>
            <person name="Chan X.Y."/>
        </authorList>
    </citation>
    <scope>NUCLEOTIDE SEQUENCE [LARGE SCALE GENOMIC DNA]</scope>
    <source>
        <strain evidence="2 3">LK29</strain>
    </source>
</reference>